<proteinExistence type="inferred from homology"/>
<name>A0A2N8KX64_9BURK</name>
<evidence type="ECO:0000256" key="15">
    <source>
        <dbReference type="PIRSR" id="PIRSR006135-1"/>
    </source>
</evidence>
<comment type="pathway">
    <text evidence="5 14">Cofactor biosynthesis; adenosylcobalamin biosynthesis; adenosylcobalamin from cob(II)yrinate a,c-diamide: step 6/7.</text>
</comment>
<keyword evidence="17" id="KW-0548">Nucleotidyltransferase</keyword>
<dbReference type="GO" id="GO:0009236">
    <property type="term" value="P:cobalamin biosynthetic process"/>
    <property type="evidence" value="ECO:0007669"/>
    <property type="project" value="UniProtKB-UniRule"/>
</dbReference>
<comment type="similarity">
    <text evidence="7 14">Belongs to the CobU/CobP family.</text>
</comment>
<accession>A0A2N8KX64</accession>
<dbReference type="SUPFAM" id="SSF52540">
    <property type="entry name" value="P-loop containing nucleoside triphosphate hydrolases"/>
    <property type="match status" value="1"/>
</dbReference>
<dbReference type="GO" id="GO:0005524">
    <property type="term" value="F:ATP binding"/>
    <property type="evidence" value="ECO:0007669"/>
    <property type="project" value="UniProtKB-UniRule"/>
</dbReference>
<feature type="active site" description="GMP-histidine intermediate" evidence="15">
    <location>
        <position position="60"/>
    </location>
</feature>
<comment type="catalytic activity">
    <reaction evidence="1 14">
        <text>adenosylcob(III)inamide + ATP = adenosylcob(III)inamide phosphate + ADP + H(+)</text>
        <dbReference type="Rhea" id="RHEA:15769"/>
        <dbReference type="ChEBI" id="CHEBI:2480"/>
        <dbReference type="ChEBI" id="CHEBI:15378"/>
        <dbReference type="ChEBI" id="CHEBI:30616"/>
        <dbReference type="ChEBI" id="CHEBI:58502"/>
        <dbReference type="ChEBI" id="CHEBI:456216"/>
        <dbReference type="EC" id="2.7.1.156"/>
    </reaction>
</comment>
<dbReference type="CDD" id="cd00544">
    <property type="entry name" value="CobU"/>
    <property type="match status" value="1"/>
</dbReference>
<sequence>MAADQLQRHQLIVGGQRSGKSRHAERLALRWLKASPAHEVCVLATAQAWDEEMRQRIARHQADRPAGFATVEVPLSLTRALRAQSAPGRLLLVDCLTLWLTNWLMPMGGRPDRASWEAERSALLAALPELASPVLFVSNEVGWGISPLGREVRDFVDELGRLNQAVASRCQDLTLMVAGQAWTRPVHVETDLP</sequence>
<protein>
    <recommendedName>
        <fullName evidence="14">Bifunctional adenosylcobalamin biosynthesis protein</fullName>
        <ecNumber evidence="14">2.7.1.156</ecNumber>
        <ecNumber evidence="14">2.7.7.62</ecNumber>
    </recommendedName>
</protein>
<evidence type="ECO:0000256" key="4">
    <source>
        <dbReference type="ARBA" id="ARBA00003889"/>
    </source>
</evidence>
<evidence type="ECO:0000313" key="17">
    <source>
        <dbReference type="EMBL" id="PND38057.1"/>
    </source>
</evidence>
<evidence type="ECO:0000256" key="13">
    <source>
        <dbReference type="ARBA" id="ARBA00023134"/>
    </source>
</evidence>
<gene>
    <name evidence="17" type="ORF">C1O66_11350</name>
</gene>
<evidence type="ECO:0000256" key="14">
    <source>
        <dbReference type="PIRNR" id="PIRNR006135"/>
    </source>
</evidence>
<dbReference type="GO" id="GO:0043752">
    <property type="term" value="F:adenosylcobinamide kinase activity"/>
    <property type="evidence" value="ECO:0007669"/>
    <property type="project" value="UniProtKB-EC"/>
</dbReference>
<evidence type="ECO:0000256" key="3">
    <source>
        <dbReference type="ARBA" id="ARBA00001522"/>
    </source>
</evidence>
<keyword evidence="11 14" id="KW-0418">Kinase</keyword>
<dbReference type="GO" id="GO:0005525">
    <property type="term" value="F:GTP binding"/>
    <property type="evidence" value="ECO:0007669"/>
    <property type="project" value="UniProtKB-UniRule"/>
</dbReference>
<dbReference type="PANTHER" id="PTHR34848:SF1">
    <property type="entry name" value="BIFUNCTIONAL ADENOSYLCOBALAMIN BIOSYNTHESIS PROTEIN COBU"/>
    <property type="match status" value="1"/>
</dbReference>
<feature type="binding site" evidence="16">
    <location>
        <begin position="14"/>
        <end position="21"/>
    </location>
    <ligand>
        <name>GTP</name>
        <dbReference type="ChEBI" id="CHEBI:37565"/>
    </ligand>
</feature>
<comment type="function">
    <text evidence="4 14">Catalyzes ATP-dependent phosphorylation of adenosylcobinamide and addition of GMP to adenosylcobinamide phosphate.</text>
</comment>
<comment type="catalytic activity">
    <reaction evidence="2 14">
        <text>adenosylcob(III)inamide phosphate + GTP + H(+) = adenosylcob(III)inamide-GDP + diphosphate</text>
        <dbReference type="Rhea" id="RHEA:22712"/>
        <dbReference type="ChEBI" id="CHEBI:15378"/>
        <dbReference type="ChEBI" id="CHEBI:33019"/>
        <dbReference type="ChEBI" id="CHEBI:37565"/>
        <dbReference type="ChEBI" id="CHEBI:58502"/>
        <dbReference type="ChEBI" id="CHEBI:60487"/>
        <dbReference type="EC" id="2.7.7.62"/>
    </reaction>
</comment>
<comment type="caution">
    <text evidence="17">The sequence shown here is derived from an EMBL/GenBank/DDBJ whole genome shotgun (WGS) entry which is preliminary data.</text>
</comment>
<organism evidence="17 18">
    <name type="scientific">Kinneretia aquatilis</name>
    <dbReference type="NCBI Taxonomy" id="2070761"/>
    <lineage>
        <taxon>Bacteria</taxon>
        <taxon>Pseudomonadati</taxon>
        <taxon>Pseudomonadota</taxon>
        <taxon>Betaproteobacteria</taxon>
        <taxon>Burkholderiales</taxon>
        <taxon>Sphaerotilaceae</taxon>
        <taxon>Roseateles</taxon>
    </lineage>
</organism>
<comment type="pathway">
    <text evidence="6 14">Cofactor biosynthesis; adenosylcobalamin biosynthesis; adenosylcobalamin from cob(II)yrinate a,c-diamide: step 5/7.</text>
</comment>
<keyword evidence="10 14" id="KW-0547">Nucleotide-binding</keyword>
<comment type="catalytic activity">
    <reaction evidence="3">
        <text>adenosylcob(III)inamide + GTP = adenosylcob(III)inamide phosphate + GDP + H(+)</text>
        <dbReference type="Rhea" id="RHEA:15765"/>
        <dbReference type="ChEBI" id="CHEBI:2480"/>
        <dbReference type="ChEBI" id="CHEBI:15378"/>
        <dbReference type="ChEBI" id="CHEBI:37565"/>
        <dbReference type="ChEBI" id="CHEBI:58189"/>
        <dbReference type="ChEBI" id="CHEBI:58502"/>
        <dbReference type="EC" id="2.7.1.156"/>
    </reaction>
</comment>
<evidence type="ECO:0000256" key="5">
    <source>
        <dbReference type="ARBA" id="ARBA00004692"/>
    </source>
</evidence>
<dbReference type="Proteomes" id="UP000235916">
    <property type="component" value="Unassembled WGS sequence"/>
</dbReference>
<feature type="binding site" evidence="16">
    <location>
        <begin position="44"/>
        <end position="46"/>
    </location>
    <ligand>
        <name>GTP</name>
        <dbReference type="ChEBI" id="CHEBI:37565"/>
    </ligand>
</feature>
<evidence type="ECO:0000313" key="18">
    <source>
        <dbReference type="Proteomes" id="UP000235916"/>
    </source>
</evidence>
<dbReference type="Gene3D" id="3.40.50.300">
    <property type="entry name" value="P-loop containing nucleotide triphosphate hydrolases"/>
    <property type="match status" value="1"/>
</dbReference>
<evidence type="ECO:0000256" key="16">
    <source>
        <dbReference type="PIRSR" id="PIRSR006135-2"/>
    </source>
</evidence>
<evidence type="ECO:0000256" key="10">
    <source>
        <dbReference type="ARBA" id="ARBA00022741"/>
    </source>
</evidence>
<dbReference type="PIRSF" id="PIRSF006135">
    <property type="entry name" value="CobU"/>
    <property type="match status" value="1"/>
</dbReference>
<keyword evidence="9 14" id="KW-0808">Transferase</keyword>
<reference evidence="17 18" key="1">
    <citation type="submission" date="2018-01" db="EMBL/GenBank/DDBJ databases">
        <title>Draft genome sequence of Paucibacter aquatile CR182 isolated from freshwater of the Nakdong River.</title>
        <authorList>
            <person name="Choi A."/>
            <person name="Chung E.J."/>
        </authorList>
    </citation>
    <scope>NUCLEOTIDE SEQUENCE [LARGE SCALE GENOMIC DNA]</scope>
    <source>
        <strain evidence="17 18">CR182</strain>
    </source>
</reference>
<keyword evidence="8 14" id="KW-0169">Cobalamin biosynthesis</keyword>
<evidence type="ECO:0000256" key="8">
    <source>
        <dbReference type="ARBA" id="ARBA00022573"/>
    </source>
</evidence>
<keyword evidence="18" id="KW-1185">Reference proteome</keyword>
<dbReference type="NCBIfam" id="NF004469">
    <property type="entry name" value="PRK05800.1"/>
    <property type="match status" value="1"/>
</dbReference>
<dbReference type="InterPro" id="IPR003203">
    <property type="entry name" value="CobU/CobP"/>
</dbReference>
<dbReference type="RefSeq" id="WP_102767977.1">
    <property type="nucleotide sequence ID" value="NZ_POSP01000003.1"/>
</dbReference>
<dbReference type="AlphaFoldDB" id="A0A2N8KX64"/>
<evidence type="ECO:0000256" key="6">
    <source>
        <dbReference type="ARBA" id="ARBA00005159"/>
    </source>
</evidence>
<evidence type="ECO:0000256" key="11">
    <source>
        <dbReference type="ARBA" id="ARBA00022777"/>
    </source>
</evidence>
<evidence type="ECO:0000256" key="12">
    <source>
        <dbReference type="ARBA" id="ARBA00022840"/>
    </source>
</evidence>
<dbReference type="GO" id="GO:0008820">
    <property type="term" value="F:cobinamide phosphate guanylyltransferase activity"/>
    <property type="evidence" value="ECO:0007669"/>
    <property type="project" value="UniProtKB-UniRule"/>
</dbReference>
<feature type="binding site" evidence="16">
    <location>
        <position position="94"/>
    </location>
    <ligand>
        <name>GTP</name>
        <dbReference type="ChEBI" id="CHEBI:37565"/>
    </ligand>
</feature>
<dbReference type="InterPro" id="IPR027417">
    <property type="entry name" value="P-loop_NTPase"/>
</dbReference>
<dbReference type="PANTHER" id="PTHR34848">
    <property type="match status" value="1"/>
</dbReference>
<dbReference type="Pfam" id="PF02283">
    <property type="entry name" value="CobU"/>
    <property type="match status" value="1"/>
</dbReference>
<dbReference type="UniPathway" id="UPA00148">
    <property type="reaction ID" value="UER00236"/>
</dbReference>
<feature type="binding site" evidence="16">
    <location>
        <position position="72"/>
    </location>
    <ligand>
        <name>GTP</name>
        <dbReference type="ChEBI" id="CHEBI:37565"/>
    </ligand>
</feature>
<evidence type="ECO:0000256" key="2">
    <source>
        <dbReference type="ARBA" id="ARBA00000711"/>
    </source>
</evidence>
<keyword evidence="13 14" id="KW-0342">GTP-binding</keyword>
<dbReference type="EC" id="2.7.7.62" evidence="14"/>
<evidence type="ECO:0000256" key="9">
    <source>
        <dbReference type="ARBA" id="ARBA00022679"/>
    </source>
</evidence>
<evidence type="ECO:0000256" key="1">
    <source>
        <dbReference type="ARBA" id="ARBA00000312"/>
    </source>
</evidence>
<dbReference type="EC" id="2.7.1.156" evidence="14"/>
<evidence type="ECO:0000256" key="7">
    <source>
        <dbReference type="ARBA" id="ARBA00007490"/>
    </source>
</evidence>
<dbReference type="OrthoDB" id="9788370at2"/>
<dbReference type="EMBL" id="POSP01000003">
    <property type="protein sequence ID" value="PND38057.1"/>
    <property type="molecule type" value="Genomic_DNA"/>
</dbReference>
<keyword evidence="12 14" id="KW-0067">ATP-binding</keyword>